<feature type="region of interest" description="Disordered" evidence="3">
    <location>
        <begin position="32"/>
        <end position="65"/>
    </location>
</feature>
<feature type="signal peptide" evidence="4">
    <location>
        <begin position="1"/>
        <end position="35"/>
    </location>
</feature>
<dbReference type="InterPro" id="IPR058792">
    <property type="entry name" value="Beta-barrel_RND_2"/>
</dbReference>
<dbReference type="InterPro" id="IPR051909">
    <property type="entry name" value="MFP_Cation_Efflux"/>
</dbReference>
<dbReference type="InterPro" id="IPR058647">
    <property type="entry name" value="BSH_CzcB-like"/>
</dbReference>
<evidence type="ECO:0000256" key="4">
    <source>
        <dbReference type="SAM" id="SignalP"/>
    </source>
</evidence>
<evidence type="ECO:0000256" key="3">
    <source>
        <dbReference type="SAM" id="MobiDB-lite"/>
    </source>
</evidence>
<dbReference type="Pfam" id="PF25973">
    <property type="entry name" value="BSH_CzcB"/>
    <property type="match status" value="1"/>
</dbReference>
<protein>
    <submittedName>
        <fullName evidence="8">Efflux transporter periplasmic adaptor subunit</fullName>
    </submittedName>
</protein>
<evidence type="ECO:0000313" key="9">
    <source>
        <dbReference type="Proteomes" id="UP000197904"/>
    </source>
</evidence>
<dbReference type="GO" id="GO:0022857">
    <property type="term" value="F:transmembrane transporter activity"/>
    <property type="evidence" value="ECO:0007669"/>
    <property type="project" value="InterPro"/>
</dbReference>
<dbReference type="Proteomes" id="UP000197904">
    <property type="component" value="Unassembled WGS sequence"/>
</dbReference>
<gene>
    <name evidence="8" type="ORF">CEE55_11100</name>
</gene>
<dbReference type="AlphaFoldDB" id="A0A246KYF7"/>
<dbReference type="GO" id="GO:0030313">
    <property type="term" value="C:cell envelope"/>
    <property type="evidence" value="ECO:0007669"/>
    <property type="project" value="TreeGrafter"/>
</dbReference>
<dbReference type="RefSeq" id="WP_088476098.1">
    <property type="nucleotide sequence ID" value="NZ_NIXP01000076.1"/>
</dbReference>
<dbReference type="Gene3D" id="2.40.30.170">
    <property type="match status" value="1"/>
</dbReference>
<dbReference type="PANTHER" id="PTHR30097">
    <property type="entry name" value="CATION EFFLUX SYSTEM PROTEIN CUSB"/>
    <property type="match status" value="1"/>
</dbReference>
<dbReference type="Pfam" id="PF25954">
    <property type="entry name" value="Beta-barrel_RND_2"/>
    <property type="match status" value="1"/>
</dbReference>
<dbReference type="InterPro" id="IPR006143">
    <property type="entry name" value="RND_pump_MFP"/>
</dbReference>
<keyword evidence="2" id="KW-0813">Transport</keyword>
<dbReference type="EMBL" id="NIXP01000076">
    <property type="protein sequence ID" value="OWR33593.1"/>
    <property type="molecule type" value="Genomic_DNA"/>
</dbReference>
<dbReference type="PANTHER" id="PTHR30097:SF4">
    <property type="entry name" value="SLR6042 PROTEIN"/>
    <property type="match status" value="1"/>
</dbReference>
<evidence type="ECO:0000259" key="7">
    <source>
        <dbReference type="Pfam" id="PF25975"/>
    </source>
</evidence>
<comment type="caution">
    <text evidence="8">The sequence shown here is derived from an EMBL/GenBank/DDBJ whole genome shotgun (WGS) entry which is preliminary data.</text>
</comment>
<dbReference type="GO" id="GO:0016020">
    <property type="term" value="C:membrane"/>
    <property type="evidence" value="ECO:0007669"/>
    <property type="project" value="InterPro"/>
</dbReference>
<feature type="chain" id="PRO_5012512629" evidence="4">
    <location>
        <begin position="36"/>
        <end position="396"/>
    </location>
</feature>
<comment type="similarity">
    <text evidence="1">Belongs to the membrane fusion protein (MFP) (TC 8.A.1) family.</text>
</comment>
<evidence type="ECO:0000259" key="6">
    <source>
        <dbReference type="Pfam" id="PF25973"/>
    </source>
</evidence>
<dbReference type="NCBIfam" id="TIGR01730">
    <property type="entry name" value="RND_mfp"/>
    <property type="match status" value="1"/>
</dbReference>
<reference evidence="8 9" key="1">
    <citation type="submission" date="2017-06" db="EMBL/GenBank/DDBJ databases">
        <authorList>
            <person name="Kim H.J."/>
            <person name="Triplett B.A."/>
        </authorList>
    </citation>
    <scope>NUCLEOTIDE SEQUENCE [LARGE SCALE GENOMIC DNA]</scope>
    <source>
        <strain evidence="8 9">S18795</strain>
    </source>
</reference>
<evidence type="ECO:0000313" key="8">
    <source>
        <dbReference type="EMBL" id="OWR33593.1"/>
    </source>
</evidence>
<dbReference type="SUPFAM" id="SSF111369">
    <property type="entry name" value="HlyD-like secretion proteins"/>
    <property type="match status" value="1"/>
</dbReference>
<sequence>MREISMDRMRLLTLPLTAALLLALAACSKSPDAGAAKPGAETANSEQAGGEGHAEGGEEEAASSVKMDDAAMKAAGIRLQTLRPSALSEELRAPGEVVDTGYGTTLITPQVEALVVRRHAKLGDEVRAGAPLATLTSVDVSDAQAELRIAEQEWRRVSALGREAVAGRRITEAKVAVDRARAKAQAYGLPGTASGGVNGQFTLTAPHAGRITEDDFVVGERIEPGKALFRLIDESVVWVDAKLQAGTAHRIRPSQEAVVLFDGERLAGTVQQAAHRTSDATRNAVVRIKVPNQGDRLHSGDFVDVFFEATGSAQADSRAATEVAVPNDALVQLAGDTVVFRRNAEGALEPVPVRTGEVIGDRTLIRDGLKPGDTVVVAGAFALKSQMLKSQLGEEE</sequence>
<dbReference type="GO" id="GO:0060003">
    <property type="term" value="P:copper ion export"/>
    <property type="evidence" value="ECO:0007669"/>
    <property type="project" value="TreeGrafter"/>
</dbReference>
<accession>A0A246KYF7</accession>
<evidence type="ECO:0000256" key="1">
    <source>
        <dbReference type="ARBA" id="ARBA00009477"/>
    </source>
</evidence>
<dbReference type="GO" id="GO:0015679">
    <property type="term" value="P:plasma membrane copper ion transport"/>
    <property type="evidence" value="ECO:0007669"/>
    <property type="project" value="TreeGrafter"/>
</dbReference>
<keyword evidence="4" id="KW-0732">Signal</keyword>
<evidence type="ECO:0000259" key="5">
    <source>
        <dbReference type="Pfam" id="PF25954"/>
    </source>
</evidence>
<evidence type="ECO:0000256" key="2">
    <source>
        <dbReference type="ARBA" id="ARBA00022448"/>
    </source>
</evidence>
<dbReference type="Gene3D" id="2.40.50.100">
    <property type="match status" value="1"/>
</dbReference>
<dbReference type="PROSITE" id="PS51257">
    <property type="entry name" value="PROKAR_LIPOPROTEIN"/>
    <property type="match status" value="1"/>
</dbReference>
<dbReference type="Pfam" id="PF25975">
    <property type="entry name" value="CzcB_C"/>
    <property type="match status" value="1"/>
</dbReference>
<feature type="domain" description="CzcB-like barrel-sandwich hybrid" evidence="6">
    <location>
        <begin position="105"/>
        <end position="233"/>
    </location>
</feature>
<dbReference type="Gene3D" id="2.40.420.20">
    <property type="match status" value="1"/>
</dbReference>
<name>A0A246KYF7_9GAMM</name>
<organism evidence="8 9">
    <name type="scientific">Stenotrophomonas pavanii</name>
    <dbReference type="NCBI Taxonomy" id="487698"/>
    <lineage>
        <taxon>Bacteria</taxon>
        <taxon>Pseudomonadati</taxon>
        <taxon>Pseudomonadota</taxon>
        <taxon>Gammaproteobacteria</taxon>
        <taxon>Lysobacterales</taxon>
        <taxon>Lysobacteraceae</taxon>
        <taxon>Stenotrophomonas</taxon>
    </lineage>
</organism>
<feature type="domain" description="CusB-like beta-barrel" evidence="5">
    <location>
        <begin position="237"/>
        <end position="309"/>
    </location>
</feature>
<feature type="domain" description="CzcB-like C-terminal circularly permuted SH3-like" evidence="7">
    <location>
        <begin position="323"/>
        <end position="384"/>
    </location>
</feature>
<dbReference type="InterPro" id="IPR058649">
    <property type="entry name" value="CzcB_C"/>
</dbReference>
<proteinExistence type="inferred from homology"/>